<evidence type="ECO:0000313" key="1">
    <source>
        <dbReference type="EMBL" id="KKP30135.1"/>
    </source>
</evidence>
<dbReference type="EMBL" id="LBOG01000004">
    <property type="protein sequence ID" value="KKP30135.1"/>
    <property type="molecule type" value="Genomic_DNA"/>
</dbReference>
<gene>
    <name evidence="1" type="ORF">UR19_C0004G0043</name>
</gene>
<organism evidence="1 2">
    <name type="scientific">Candidatus Nomurabacteria bacterium GW2011_GWF1_31_48</name>
    <dbReference type="NCBI Taxonomy" id="1618767"/>
    <lineage>
        <taxon>Bacteria</taxon>
        <taxon>Candidatus Nomuraibacteriota</taxon>
    </lineage>
</organism>
<sequence>MKIKKSIDSYLNGFDLSSYSCKSCGTSGVKIWRNFFPEDKNLLCNKCKEKEIKLIGSWIPAIPVKTSNNEGGYLFYSFDSAPSLAKKWWKGLPNSPNGTT</sequence>
<dbReference type="SUPFAM" id="SSF57716">
    <property type="entry name" value="Glucocorticoid receptor-like (DNA-binding domain)"/>
    <property type="match status" value="1"/>
</dbReference>
<name>A0A0G0AU63_9BACT</name>
<evidence type="ECO:0008006" key="3">
    <source>
        <dbReference type="Google" id="ProtNLM"/>
    </source>
</evidence>
<comment type="caution">
    <text evidence="1">The sequence shown here is derived from an EMBL/GenBank/DDBJ whole genome shotgun (WGS) entry which is preliminary data.</text>
</comment>
<accession>A0A0G0AU63</accession>
<evidence type="ECO:0000313" key="2">
    <source>
        <dbReference type="Proteomes" id="UP000034934"/>
    </source>
</evidence>
<dbReference type="AlphaFoldDB" id="A0A0G0AU63"/>
<dbReference type="Proteomes" id="UP000034934">
    <property type="component" value="Unassembled WGS sequence"/>
</dbReference>
<proteinExistence type="predicted"/>
<protein>
    <recommendedName>
        <fullName evidence="3">GATA-type domain-containing protein</fullName>
    </recommendedName>
</protein>
<reference evidence="1 2" key="1">
    <citation type="journal article" date="2015" name="Nature">
        <title>rRNA introns, odd ribosomes, and small enigmatic genomes across a large radiation of phyla.</title>
        <authorList>
            <person name="Brown C.T."/>
            <person name="Hug L.A."/>
            <person name="Thomas B.C."/>
            <person name="Sharon I."/>
            <person name="Castelle C.J."/>
            <person name="Singh A."/>
            <person name="Wilkins M.J."/>
            <person name="Williams K.H."/>
            <person name="Banfield J.F."/>
        </authorList>
    </citation>
    <scope>NUCLEOTIDE SEQUENCE [LARGE SCALE GENOMIC DNA]</scope>
</reference>